<dbReference type="Pfam" id="PF08332">
    <property type="entry name" value="CaMKII_AD"/>
    <property type="match status" value="1"/>
</dbReference>
<dbReference type="InterPro" id="IPR013543">
    <property type="entry name" value="Ca/CaM-dep_prot_kinase-assoc"/>
</dbReference>
<evidence type="ECO:0000259" key="1">
    <source>
        <dbReference type="Pfam" id="PF08332"/>
    </source>
</evidence>
<gene>
    <name evidence="2" type="ORF">UFOPK2032_00351</name>
</gene>
<proteinExistence type="predicted"/>
<dbReference type="SUPFAM" id="SSF54427">
    <property type="entry name" value="NTF2-like"/>
    <property type="match status" value="1"/>
</dbReference>
<dbReference type="Gene3D" id="3.10.450.50">
    <property type="match status" value="1"/>
</dbReference>
<evidence type="ECO:0000313" key="2">
    <source>
        <dbReference type="EMBL" id="CAB4627424.1"/>
    </source>
</evidence>
<organism evidence="2">
    <name type="scientific">freshwater metagenome</name>
    <dbReference type="NCBI Taxonomy" id="449393"/>
    <lineage>
        <taxon>unclassified sequences</taxon>
        <taxon>metagenomes</taxon>
        <taxon>ecological metagenomes</taxon>
    </lineage>
</organism>
<accession>A0A6J6ISL4</accession>
<dbReference type="EMBL" id="CAEZVM010000007">
    <property type="protein sequence ID" value="CAB4627424.1"/>
    <property type="molecule type" value="Genomic_DNA"/>
</dbReference>
<dbReference type="InterPro" id="IPR032710">
    <property type="entry name" value="NTF2-like_dom_sf"/>
</dbReference>
<reference evidence="2" key="1">
    <citation type="submission" date="2020-05" db="EMBL/GenBank/DDBJ databases">
        <authorList>
            <person name="Chiriac C."/>
            <person name="Salcher M."/>
            <person name="Ghai R."/>
            <person name="Kavagutti S V."/>
        </authorList>
    </citation>
    <scope>NUCLEOTIDE SEQUENCE</scope>
</reference>
<dbReference type="GO" id="GO:0005516">
    <property type="term" value="F:calmodulin binding"/>
    <property type="evidence" value="ECO:0007669"/>
    <property type="project" value="InterPro"/>
</dbReference>
<feature type="domain" description="Calcium/calmodulin-dependent protein kinase II association-domain" evidence="1">
    <location>
        <begin position="72"/>
        <end position="128"/>
    </location>
</feature>
<protein>
    <submittedName>
        <fullName evidence="2">Unannotated protein</fullName>
    </submittedName>
</protein>
<sequence>MTSKEQVLAAAAKIVSDFGSHNKQDYFSGFSEAATFIFYTHPVRLASRSEYEKLWDSWESDDGFRVHSCRSSNQDVQMLGEDSAVFTHEVETVVELTGESSTVFEKETIVFEKKSGGWIAVHEHLSPSSGN</sequence>
<dbReference type="GO" id="GO:0004683">
    <property type="term" value="F:calcium/calmodulin-dependent protein kinase activity"/>
    <property type="evidence" value="ECO:0007669"/>
    <property type="project" value="InterPro"/>
</dbReference>
<name>A0A6J6ISL4_9ZZZZ</name>
<dbReference type="AlphaFoldDB" id="A0A6J6ISL4"/>